<evidence type="ECO:0000313" key="6">
    <source>
        <dbReference type="Proteomes" id="UP000002748"/>
    </source>
</evidence>
<dbReference type="PANTHER" id="PTHR21500">
    <property type="entry name" value="TUBULIN-SPECIFIC CHAPERONE A"/>
    <property type="match status" value="1"/>
</dbReference>
<evidence type="ECO:0000256" key="1">
    <source>
        <dbReference type="ARBA" id="ARBA00006806"/>
    </source>
</evidence>
<dbReference type="InterPro" id="IPR004226">
    <property type="entry name" value="TBCA"/>
</dbReference>
<dbReference type="GO" id="GO:0048487">
    <property type="term" value="F:beta-tubulin binding"/>
    <property type="evidence" value="ECO:0007669"/>
    <property type="project" value="InterPro"/>
</dbReference>
<comment type="subunit">
    <text evidence="3">Supercomplex made of cofactors A to E. Cofactors A and D function by capturing and stabilizing tubulin in a quasi-native conformation. Cofactor E binds to the cofactor D-tubulin complex; interaction with cofactor C then causes the release of tubulin polypeptides that are committed to the native state.</text>
</comment>
<keyword evidence="3" id="KW-0963">Cytoplasm</keyword>
<dbReference type="GO" id="GO:0005874">
    <property type="term" value="C:microtubule"/>
    <property type="evidence" value="ECO:0007669"/>
    <property type="project" value="UniProtKB-KW"/>
</dbReference>
<gene>
    <name evidence="5" type="ORF">A1Q1_01285</name>
</gene>
<keyword evidence="2 3" id="KW-0143">Chaperone</keyword>
<dbReference type="AlphaFoldDB" id="J4UEC5"/>
<dbReference type="SUPFAM" id="SSF46988">
    <property type="entry name" value="Tubulin chaperone cofactor A"/>
    <property type="match status" value="2"/>
</dbReference>
<dbReference type="GeneID" id="25984799"/>
<evidence type="ECO:0000313" key="5">
    <source>
        <dbReference type="EMBL" id="EJT49570.1"/>
    </source>
</evidence>
<comment type="subcellular location">
    <subcellularLocation>
        <location evidence="3">Cytoplasm</location>
        <location evidence="3">Cytoskeleton</location>
    </subcellularLocation>
</comment>
<feature type="region of interest" description="Disordered" evidence="4">
    <location>
        <begin position="83"/>
        <end position="113"/>
    </location>
</feature>
<evidence type="ECO:0000256" key="2">
    <source>
        <dbReference type="ARBA" id="ARBA00023186"/>
    </source>
</evidence>
<reference evidence="5 6" key="1">
    <citation type="journal article" date="2012" name="Eukaryot. Cell">
        <title>Draft genome sequence of CBS 2479, the standard type strain of Trichosporon asahii.</title>
        <authorList>
            <person name="Yang R.Y."/>
            <person name="Li H.T."/>
            <person name="Zhu H."/>
            <person name="Zhou G.P."/>
            <person name="Wang M."/>
            <person name="Wang L."/>
        </authorList>
    </citation>
    <scope>NUCLEOTIDE SEQUENCE [LARGE SCALE GENOMIC DNA]</scope>
    <source>
        <strain evidence="6">ATCC 90039 / CBS 2479 / JCM 2466 / KCTC 7840 / NCYC 2677 / UAMH 7654</strain>
    </source>
</reference>
<dbReference type="KEGG" id="tasa:A1Q1_01285"/>
<dbReference type="HOGENOM" id="CLU_1442026_0_0_1"/>
<comment type="similarity">
    <text evidence="1 3">Belongs to the TBCA family.</text>
</comment>
<dbReference type="VEuPathDB" id="FungiDB:A1Q1_01285"/>
<dbReference type="Gene3D" id="1.20.58.90">
    <property type="match status" value="1"/>
</dbReference>
<comment type="caution">
    <text evidence="5">The sequence shown here is derived from an EMBL/GenBank/DDBJ whole genome shotgun (WGS) entry which is preliminary data.</text>
</comment>
<dbReference type="GO" id="GO:0005829">
    <property type="term" value="C:cytosol"/>
    <property type="evidence" value="ECO:0007669"/>
    <property type="project" value="TreeGrafter"/>
</dbReference>
<dbReference type="GO" id="GO:0007023">
    <property type="term" value="P:post-chaperonin tubulin folding pathway"/>
    <property type="evidence" value="ECO:0007669"/>
    <property type="project" value="UniProtKB-UniRule"/>
</dbReference>
<keyword evidence="3" id="KW-0206">Cytoskeleton</keyword>
<feature type="compositionally biased region" description="Basic and acidic residues" evidence="4">
    <location>
        <begin position="87"/>
        <end position="98"/>
    </location>
</feature>
<dbReference type="OrthoDB" id="296187at2759"/>
<dbReference type="InterPro" id="IPR036126">
    <property type="entry name" value="TBCA_sf"/>
</dbReference>
<sequence>MAQPAADSNVDPQVARALYIKTGVVSRLYKEEQTYRVESAEAKQNVEKLKKAKADGADIRNAVSSLHVSLLVSCLSHDIAAPANTPLDREQRPKRTADRPVGGGGGGRAERQCISGGGTPTCLGVEAVQKDCEQMVPLTVKKLQAAYEDLVHLMNGLEKDPIAETQQWADAKNVLQIVMNHWQSIGGP</sequence>
<dbReference type="Pfam" id="PF02970">
    <property type="entry name" value="TBCA"/>
    <property type="match status" value="1"/>
</dbReference>
<dbReference type="RefSeq" id="XP_014179833.1">
    <property type="nucleotide sequence ID" value="XM_014324358.1"/>
</dbReference>
<organism evidence="5 6">
    <name type="scientific">Trichosporon asahii var. asahii (strain ATCC 90039 / CBS 2479 / JCM 2466 / KCTC 7840 / NBRC 103889/ NCYC 2677 / UAMH 7654)</name>
    <name type="common">Yeast</name>
    <dbReference type="NCBI Taxonomy" id="1186058"/>
    <lineage>
        <taxon>Eukaryota</taxon>
        <taxon>Fungi</taxon>
        <taxon>Dikarya</taxon>
        <taxon>Basidiomycota</taxon>
        <taxon>Agaricomycotina</taxon>
        <taxon>Tremellomycetes</taxon>
        <taxon>Trichosporonales</taxon>
        <taxon>Trichosporonaceae</taxon>
        <taxon>Trichosporon</taxon>
    </lineage>
</organism>
<proteinExistence type="inferred from homology"/>
<protein>
    <recommendedName>
        <fullName evidence="3">Tubulin-specific chaperone A</fullName>
    </recommendedName>
</protein>
<accession>J4UEC5</accession>
<evidence type="ECO:0000256" key="3">
    <source>
        <dbReference type="RuleBase" id="RU364030"/>
    </source>
</evidence>
<dbReference type="GO" id="GO:0007021">
    <property type="term" value="P:tubulin complex assembly"/>
    <property type="evidence" value="ECO:0007669"/>
    <property type="project" value="UniProtKB-UniRule"/>
</dbReference>
<keyword evidence="3" id="KW-0493">Microtubule</keyword>
<evidence type="ECO:0000256" key="4">
    <source>
        <dbReference type="SAM" id="MobiDB-lite"/>
    </source>
</evidence>
<dbReference type="Proteomes" id="UP000002748">
    <property type="component" value="Unassembled WGS sequence"/>
</dbReference>
<dbReference type="PANTHER" id="PTHR21500:SF0">
    <property type="entry name" value="TUBULIN-SPECIFIC CHAPERONE A"/>
    <property type="match status" value="1"/>
</dbReference>
<name>J4UEC5_TRIAS</name>
<dbReference type="EMBL" id="ALBS01000167">
    <property type="protein sequence ID" value="EJT49570.1"/>
    <property type="molecule type" value="Genomic_DNA"/>
</dbReference>